<protein>
    <recommendedName>
        <fullName evidence="3">Calcium-binding protein</fullName>
    </recommendedName>
</protein>
<dbReference type="InterPro" id="IPR009282">
    <property type="entry name" value="DUF937"/>
</dbReference>
<keyword evidence="2" id="KW-1185">Reference proteome</keyword>
<proteinExistence type="predicted"/>
<evidence type="ECO:0000313" key="2">
    <source>
        <dbReference type="Proteomes" id="UP000244677"/>
    </source>
</evidence>
<organism evidence="1 2">
    <name type="scientific">Flavobacterium kingsejongi</name>
    <dbReference type="NCBI Taxonomy" id="1678728"/>
    <lineage>
        <taxon>Bacteria</taxon>
        <taxon>Pseudomonadati</taxon>
        <taxon>Bacteroidota</taxon>
        <taxon>Flavobacteriia</taxon>
        <taxon>Flavobacteriales</taxon>
        <taxon>Flavobacteriaceae</taxon>
        <taxon>Flavobacterium</taxon>
    </lineage>
</organism>
<name>A0A2S1LSM1_9FLAO</name>
<dbReference type="OrthoDB" id="708105at2"/>
<dbReference type="EMBL" id="CP020919">
    <property type="protein sequence ID" value="AWG26672.1"/>
    <property type="molecule type" value="Genomic_DNA"/>
</dbReference>
<dbReference type="Proteomes" id="UP000244677">
    <property type="component" value="Chromosome"/>
</dbReference>
<reference evidence="1 2" key="1">
    <citation type="submission" date="2017-04" db="EMBL/GenBank/DDBJ databases">
        <title>Complete genome sequence of Flavobacterium kingsejong AJ004.</title>
        <authorList>
            <person name="Lee P.C."/>
        </authorList>
    </citation>
    <scope>NUCLEOTIDE SEQUENCE [LARGE SCALE GENOMIC DNA]</scope>
    <source>
        <strain evidence="1 2">AJ004</strain>
    </source>
</reference>
<dbReference type="RefSeq" id="WP_108738182.1">
    <property type="nucleotide sequence ID" value="NZ_CP020919.1"/>
</dbReference>
<accession>A0A2S1LSM1</accession>
<sequence>MAGLLDLLNSDTGKQIIDGISQKAGVSSTETSSVLTSALPQLAGALQSNAATPEGASGLLGALTGGKHDGSILDNLSGFLGSGDATAEGGSILGHIFGNNQDATQNAISAKTGVSSDKVSAILKMAAPIIMGYLGKQTKANNVGSAGGLSDMLGGLLGGGSGGGLTSVLDQNGDGKLDMSDATAALSGKKGGIGGFLSSLFGK</sequence>
<gene>
    <name evidence="1" type="ORF">FK004_16285</name>
</gene>
<evidence type="ECO:0000313" key="1">
    <source>
        <dbReference type="EMBL" id="AWG26672.1"/>
    </source>
</evidence>
<evidence type="ECO:0008006" key="3">
    <source>
        <dbReference type="Google" id="ProtNLM"/>
    </source>
</evidence>
<dbReference type="KEGG" id="fki:FK004_16285"/>
<dbReference type="Pfam" id="PF06078">
    <property type="entry name" value="DUF937"/>
    <property type="match status" value="1"/>
</dbReference>
<dbReference type="AlphaFoldDB" id="A0A2S1LSM1"/>